<feature type="compositionally biased region" description="Low complexity" evidence="3">
    <location>
        <begin position="211"/>
        <end position="230"/>
    </location>
</feature>
<keyword evidence="6" id="KW-1185">Reference proteome</keyword>
<evidence type="ECO:0000256" key="3">
    <source>
        <dbReference type="SAM" id="MobiDB-lite"/>
    </source>
</evidence>
<dbReference type="PANTHER" id="PTHR10380">
    <property type="entry name" value="CUTICLE PROTEIN"/>
    <property type="match status" value="1"/>
</dbReference>
<feature type="signal peptide" evidence="4">
    <location>
        <begin position="1"/>
        <end position="19"/>
    </location>
</feature>
<evidence type="ECO:0000256" key="2">
    <source>
        <dbReference type="PROSITE-ProRule" id="PRU00497"/>
    </source>
</evidence>
<dbReference type="STRING" id="6832.A0A553PNY7"/>
<dbReference type="InterPro" id="IPR050468">
    <property type="entry name" value="Cuticle_Struct_Prot"/>
</dbReference>
<evidence type="ECO:0000313" key="6">
    <source>
        <dbReference type="Proteomes" id="UP000318571"/>
    </source>
</evidence>
<dbReference type="GO" id="GO:0062129">
    <property type="term" value="C:chitin-based extracellular matrix"/>
    <property type="evidence" value="ECO:0007669"/>
    <property type="project" value="TreeGrafter"/>
</dbReference>
<gene>
    <name evidence="5" type="ORF">TCAL_05798</name>
</gene>
<comment type="caution">
    <text evidence="5">The sequence shown here is derived from an EMBL/GenBank/DDBJ whole genome shotgun (WGS) entry which is preliminary data.</text>
</comment>
<evidence type="ECO:0000256" key="4">
    <source>
        <dbReference type="SAM" id="SignalP"/>
    </source>
</evidence>
<proteinExistence type="predicted"/>
<feature type="compositionally biased region" description="Basic residues" evidence="3">
    <location>
        <begin position="193"/>
        <end position="210"/>
    </location>
</feature>
<name>A0A553PNY7_TIGCA</name>
<sequence>MLCTGIVILLVLGFQDCRCGRVLISRPKSQRTSPSKISETFALPPKDMTADFAFDKIILENQDPKSSRKGSLPSQITIQSNPSTHSYDFSFRNPKSLIKPERLVKPQYYLEQPRQSQHYQWTQGLNALATIHSQEEYEDHEDSSSDYPRLNELQIKPLAKSNPPAKVNFTIQPSNPQVKPHLRVLSLSVNKGQQRRQSSKPIKRIVRRMKAPSPSASGPSSSWVKASSPAEKPVVNPKPKRNVGPRNVNNSYSHPSRRDVIPIVKQVGNMEQSGDRRFFFEYEGGNGVKRNEEGYLKDPNSPNPIQVIQGSYSYPGPNGKIYSVIYVADENGFRASGEHLPV</sequence>
<feature type="compositionally biased region" description="Polar residues" evidence="3">
    <location>
        <begin position="72"/>
        <end position="85"/>
    </location>
</feature>
<dbReference type="Proteomes" id="UP000318571">
    <property type="component" value="Chromosome 6"/>
</dbReference>
<feature type="region of interest" description="Disordered" evidence="3">
    <location>
        <begin position="63"/>
        <end position="85"/>
    </location>
</feature>
<organism evidence="5 6">
    <name type="scientific">Tigriopus californicus</name>
    <name type="common">Marine copepod</name>
    <dbReference type="NCBI Taxonomy" id="6832"/>
    <lineage>
        <taxon>Eukaryota</taxon>
        <taxon>Metazoa</taxon>
        <taxon>Ecdysozoa</taxon>
        <taxon>Arthropoda</taxon>
        <taxon>Crustacea</taxon>
        <taxon>Multicrustacea</taxon>
        <taxon>Hexanauplia</taxon>
        <taxon>Copepoda</taxon>
        <taxon>Harpacticoida</taxon>
        <taxon>Harpacticidae</taxon>
        <taxon>Tigriopus</taxon>
    </lineage>
</organism>
<dbReference type="OrthoDB" id="6375705at2759"/>
<dbReference type="GO" id="GO:0008010">
    <property type="term" value="F:structural constituent of chitin-based larval cuticle"/>
    <property type="evidence" value="ECO:0007669"/>
    <property type="project" value="TreeGrafter"/>
</dbReference>
<reference evidence="5 6" key="1">
    <citation type="journal article" date="2018" name="Nat. Ecol. Evol.">
        <title>Genomic signatures of mitonuclear coevolution across populations of Tigriopus californicus.</title>
        <authorList>
            <person name="Barreto F.S."/>
            <person name="Watson E.T."/>
            <person name="Lima T.G."/>
            <person name="Willett C.S."/>
            <person name="Edmands S."/>
            <person name="Li W."/>
            <person name="Burton R.S."/>
        </authorList>
    </citation>
    <scope>NUCLEOTIDE SEQUENCE [LARGE SCALE GENOMIC DNA]</scope>
    <source>
        <strain evidence="5 6">San Diego</strain>
    </source>
</reference>
<dbReference type="AlphaFoldDB" id="A0A553PNY7"/>
<dbReference type="EMBL" id="VCGU01000002">
    <property type="protein sequence ID" value="TRY79397.1"/>
    <property type="molecule type" value="Genomic_DNA"/>
</dbReference>
<keyword evidence="4" id="KW-0732">Signal</keyword>
<feature type="chain" id="PRO_5021699685" evidence="4">
    <location>
        <begin position="20"/>
        <end position="342"/>
    </location>
</feature>
<accession>A0A553PNY7</accession>
<feature type="region of interest" description="Disordered" evidence="3">
    <location>
        <begin position="186"/>
        <end position="255"/>
    </location>
</feature>
<keyword evidence="1 2" id="KW-0193">Cuticle</keyword>
<dbReference type="PROSITE" id="PS51155">
    <property type="entry name" value="CHIT_BIND_RR_2"/>
    <property type="match status" value="1"/>
</dbReference>
<dbReference type="PANTHER" id="PTHR10380:SF173">
    <property type="entry name" value="CUTICULAR PROTEIN 47EF, ISOFORM C-RELATED"/>
    <property type="match status" value="1"/>
</dbReference>
<dbReference type="InterPro" id="IPR000618">
    <property type="entry name" value="Insect_cuticle"/>
</dbReference>
<evidence type="ECO:0000256" key="1">
    <source>
        <dbReference type="ARBA" id="ARBA00022460"/>
    </source>
</evidence>
<evidence type="ECO:0000313" key="5">
    <source>
        <dbReference type="EMBL" id="TRY79397.1"/>
    </source>
</evidence>
<dbReference type="PROSITE" id="PS00233">
    <property type="entry name" value="CHIT_BIND_RR_1"/>
    <property type="match status" value="1"/>
</dbReference>
<protein>
    <submittedName>
        <fullName evidence="5">Uncharacterized protein</fullName>
    </submittedName>
</protein>
<dbReference type="Pfam" id="PF00379">
    <property type="entry name" value="Chitin_bind_4"/>
    <property type="match status" value="1"/>
</dbReference>
<dbReference type="InterPro" id="IPR031311">
    <property type="entry name" value="CHIT_BIND_RR_consensus"/>
</dbReference>